<name>A0A6P0UTC2_9FLAO</name>
<protein>
    <submittedName>
        <fullName evidence="2">Uncharacterized protein</fullName>
    </submittedName>
</protein>
<sequence>MKINIVTSELKKANRYLNLSLLIFALFMLLFFISFWFPNNTLIKNLYAISVFVSGGSILFSVILLIYRQSCKKVIDLDQSEIMELTINSHIDPSKILKLNDIEYAGNQIKVVSDSKIYEIDKSTAFELIKNGSDLNARAFFKKTSRFDFPPKELFNELMSILWAAS</sequence>
<comment type="caution">
    <text evidence="2">The sequence shown here is derived from an EMBL/GenBank/DDBJ whole genome shotgun (WGS) entry which is preliminary data.</text>
</comment>
<evidence type="ECO:0000313" key="2">
    <source>
        <dbReference type="EMBL" id="NER15089.1"/>
    </source>
</evidence>
<organism evidence="2 3">
    <name type="scientific">Leptobacterium flavescens</name>
    <dbReference type="NCBI Taxonomy" id="472055"/>
    <lineage>
        <taxon>Bacteria</taxon>
        <taxon>Pseudomonadati</taxon>
        <taxon>Bacteroidota</taxon>
        <taxon>Flavobacteriia</taxon>
        <taxon>Flavobacteriales</taxon>
        <taxon>Flavobacteriaceae</taxon>
        <taxon>Leptobacterium</taxon>
    </lineage>
</organism>
<feature type="transmembrane region" description="Helical" evidence="1">
    <location>
        <begin position="16"/>
        <end position="37"/>
    </location>
</feature>
<evidence type="ECO:0000313" key="3">
    <source>
        <dbReference type="Proteomes" id="UP000468581"/>
    </source>
</evidence>
<dbReference type="RefSeq" id="WP_163608387.1">
    <property type="nucleotide sequence ID" value="NZ_JAABOO010000004.1"/>
</dbReference>
<dbReference type="Proteomes" id="UP000468581">
    <property type="component" value="Unassembled WGS sequence"/>
</dbReference>
<reference evidence="2 3" key="1">
    <citation type="submission" date="2020-01" db="EMBL/GenBank/DDBJ databases">
        <title>Leptobacterium flavescens.</title>
        <authorList>
            <person name="Wang G."/>
        </authorList>
    </citation>
    <scope>NUCLEOTIDE SEQUENCE [LARGE SCALE GENOMIC DNA]</scope>
    <source>
        <strain evidence="2 3">KCTC 22160</strain>
    </source>
</reference>
<accession>A0A6P0UTC2</accession>
<keyword evidence="3" id="KW-1185">Reference proteome</keyword>
<dbReference type="EMBL" id="JAABOO010000004">
    <property type="protein sequence ID" value="NER15089.1"/>
    <property type="molecule type" value="Genomic_DNA"/>
</dbReference>
<dbReference type="AlphaFoldDB" id="A0A6P0UTC2"/>
<feature type="transmembrane region" description="Helical" evidence="1">
    <location>
        <begin position="49"/>
        <end position="67"/>
    </location>
</feature>
<evidence type="ECO:0000256" key="1">
    <source>
        <dbReference type="SAM" id="Phobius"/>
    </source>
</evidence>
<keyword evidence="1" id="KW-1133">Transmembrane helix</keyword>
<gene>
    <name evidence="2" type="ORF">GWK08_16665</name>
</gene>
<keyword evidence="1" id="KW-0812">Transmembrane</keyword>
<keyword evidence="1" id="KW-0472">Membrane</keyword>
<proteinExistence type="predicted"/>